<evidence type="ECO:0000313" key="2">
    <source>
        <dbReference type="Proteomes" id="UP000015102"/>
    </source>
</evidence>
<dbReference type="Gene3D" id="3.30.1330.30">
    <property type="match status" value="1"/>
</dbReference>
<sequence>MLLSFAFCLSDISHIITGQRSETLDNVGTTGLVLICSPSPALRKSEIEYYAMLEIQSPILGSSCIELGTAYEKYFRV</sequence>
<organism evidence="1 2">
    <name type="scientific">Megaselia scalaris</name>
    <name type="common">Humpbacked fly</name>
    <name type="synonym">Phora scalaris</name>
    <dbReference type="NCBI Taxonomy" id="36166"/>
    <lineage>
        <taxon>Eukaryota</taxon>
        <taxon>Metazoa</taxon>
        <taxon>Ecdysozoa</taxon>
        <taxon>Arthropoda</taxon>
        <taxon>Hexapoda</taxon>
        <taxon>Insecta</taxon>
        <taxon>Pterygota</taxon>
        <taxon>Neoptera</taxon>
        <taxon>Endopterygota</taxon>
        <taxon>Diptera</taxon>
        <taxon>Brachycera</taxon>
        <taxon>Muscomorpha</taxon>
        <taxon>Platypezoidea</taxon>
        <taxon>Phoridae</taxon>
        <taxon>Megaseliini</taxon>
        <taxon>Megaselia</taxon>
    </lineage>
</organism>
<dbReference type="EnsemblMetazoa" id="MESCA003572-RA">
    <property type="protein sequence ID" value="MESCA003572-PA"/>
    <property type="gene ID" value="MESCA003572"/>
</dbReference>
<dbReference type="STRING" id="36166.T1GJC6"/>
<proteinExistence type="predicted"/>
<keyword evidence="2" id="KW-1185">Reference proteome</keyword>
<accession>T1GJC6</accession>
<dbReference type="EMBL" id="CAQQ02392702">
    <property type="status" value="NOT_ANNOTATED_CDS"/>
    <property type="molecule type" value="Genomic_DNA"/>
</dbReference>
<protein>
    <submittedName>
        <fullName evidence="1">Uncharacterized protein</fullName>
    </submittedName>
</protein>
<name>T1GJC6_MEGSC</name>
<reference evidence="2" key="1">
    <citation type="submission" date="2013-02" db="EMBL/GenBank/DDBJ databases">
        <authorList>
            <person name="Hughes D."/>
        </authorList>
    </citation>
    <scope>NUCLEOTIDE SEQUENCE</scope>
    <source>
        <strain>Durham</strain>
        <strain evidence="2">NC isolate 2 -- Noor lab</strain>
    </source>
</reference>
<dbReference type="AlphaFoldDB" id="T1GJC6"/>
<evidence type="ECO:0000313" key="1">
    <source>
        <dbReference type="EnsemblMetazoa" id="MESCA003572-PA"/>
    </source>
</evidence>
<reference evidence="1" key="2">
    <citation type="submission" date="2015-06" db="UniProtKB">
        <authorList>
            <consortium name="EnsemblMetazoa"/>
        </authorList>
    </citation>
    <scope>IDENTIFICATION</scope>
</reference>
<dbReference type="Proteomes" id="UP000015102">
    <property type="component" value="Unassembled WGS sequence"/>
</dbReference>
<dbReference type="HOGENOM" id="CLU_2640940_0_0_1"/>
<dbReference type="InterPro" id="IPR029064">
    <property type="entry name" value="Ribosomal_eL30-like_sf"/>
</dbReference>